<protein>
    <submittedName>
        <fullName evidence="2">Uncharacterized protein</fullName>
    </submittedName>
</protein>
<evidence type="ECO:0000313" key="2">
    <source>
        <dbReference type="EMBL" id="POS71903.1"/>
    </source>
</evidence>
<sequence>MIKHRRPTDKQEKIFSWGIVGVDLGGNDVPENIPNYTAFLDYQGPLEFEGMQLIPGPVSRSEPTSLFKRFPEAFREDDDLPYSWMTRNPGSMADGLESSCPRPEPVTTGAANMSAANVQGEMLLEQQLKRASSDPHLYFFRVAAFCCIMDLNSEGLIYPSILATIVGRLFHDDSALLDIFNRFFMPPGFRIEYTTSRTAIHNILEQIKRQLEPYRPRSYHPNFGIMVKVLNYMSKTGMSQGVRAEMTVGKLVIASSGREFHPNPGTSKILRGPALSELFMKRSGKWWPNKEVSWKEADVGGLHTHIGAKKEEAVDTVDPRLLAVNREVSNEVRAEGRGEDRREGTSGG</sequence>
<evidence type="ECO:0000313" key="3">
    <source>
        <dbReference type="Proteomes" id="UP000094444"/>
    </source>
</evidence>
<dbReference type="InParanoid" id="A0A2P5HNR6"/>
<dbReference type="EMBL" id="MAVT02001138">
    <property type="protein sequence ID" value="POS71903.1"/>
    <property type="molecule type" value="Genomic_DNA"/>
</dbReference>
<dbReference type="OrthoDB" id="5234205at2759"/>
<organism evidence="2 3">
    <name type="scientific">Diaporthe helianthi</name>
    <dbReference type="NCBI Taxonomy" id="158607"/>
    <lineage>
        <taxon>Eukaryota</taxon>
        <taxon>Fungi</taxon>
        <taxon>Dikarya</taxon>
        <taxon>Ascomycota</taxon>
        <taxon>Pezizomycotina</taxon>
        <taxon>Sordariomycetes</taxon>
        <taxon>Sordariomycetidae</taxon>
        <taxon>Diaporthales</taxon>
        <taxon>Diaporthaceae</taxon>
        <taxon>Diaporthe</taxon>
    </lineage>
</organism>
<evidence type="ECO:0000256" key="1">
    <source>
        <dbReference type="SAM" id="MobiDB-lite"/>
    </source>
</evidence>
<gene>
    <name evidence="2" type="ORF">DHEL01_v209701</name>
</gene>
<keyword evidence="3" id="KW-1185">Reference proteome</keyword>
<dbReference type="Proteomes" id="UP000094444">
    <property type="component" value="Unassembled WGS sequence"/>
</dbReference>
<dbReference type="AlphaFoldDB" id="A0A2P5HNR6"/>
<accession>A0A2P5HNR6</accession>
<feature type="region of interest" description="Disordered" evidence="1">
    <location>
        <begin position="329"/>
        <end position="348"/>
    </location>
</feature>
<comment type="caution">
    <text evidence="2">The sequence shown here is derived from an EMBL/GenBank/DDBJ whole genome shotgun (WGS) entry which is preliminary data.</text>
</comment>
<name>A0A2P5HNR6_DIAHE</name>
<proteinExistence type="predicted"/>
<reference evidence="2" key="1">
    <citation type="submission" date="2017-09" db="EMBL/GenBank/DDBJ databases">
        <title>Polyketide synthases of a Diaporthe helianthi virulent isolate.</title>
        <authorList>
            <person name="Baroncelli R."/>
        </authorList>
    </citation>
    <scope>NUCLEOTIDE SEQUENCE [LARGE SCALE GENOMIC DNA]</scope>
    <source>
        <strain evidence="2">7/96</strain>
    </source>
</reference>